<evidence type="ECO:0008006" key="3">
    <source>
        <dbReference type="Google" id="ProtNLM"/>
    </source>
</evidence>
<proteinExistence type="predicted"/>
<dbReference type="AlphaFoldDB" id="A0AAW8JNK5"/>
<gene>
    <name evidence="1" type="ORF">RFH51_16825</name>
</gene>
<sequence>MDIKPIRSDDDLTNAFIRLENIFQADEGTPEAEEMEILVNLIEAYEDKYYPI</sequence>
<protein>
    <recommendedName>
        <fullName evidence="3">Transcriptional regulator</fullName>
    </recommendedName>
</protein>
<name>A0AAW8JNK5_9GAMM</name>
<organism evidence="1 2">
    <name type="scientific">Acinetobacter gerneri</name>
    <dbReference type="NCBI Taxonomy" id="202952"/>
    <lineage>
        <taxon>Bacteria</taxon>
        <taxon>Pseudomonadati</taxon>
        <taxon>Pseudomonadota</taxon>
        <taxon>Gammaproteobacteria</taxon>
        <taxon>Moraxellales</taxon>
        <taxon>Moraxellaceae</taxon>
        <taxon>Acinetobacter</taxon>
    </lineage>
</organism>
<dbReference type="EMBL" id="JAVIDA010000034">
    <property type="protein sequence ID" value="MDQ9073120.1"/>
    <property type="molecule type" value="Genomic_DNA"/>
</dbReference>
<reference evidence="1" key="1">
    <citation type="submission" date="2023-08" db="EMBL/GenBank/DDBJ databases">
        <title>Emergence of clinically-relevant ST2 carbapenem-resistant Acinetobacter baumannii strains in hospital sewages in Zhejiang, East of China.</title>
        <authorList>
            <person name="Kaichao C."/>
            <person name="Zhang R."/>
        </authorList>
    </citation>
    <scope>NUCLEOTIDE SEQUENCE</scope>
    <source>
        <strain evidence="1">M-SY-60</strain>
    </source>
</reference>
<dbReference type="RefSeq" id="WP_017396150.1">
    <property type="nucleotide sequence ID" value="NZ_JAVICY010000037.1"/>
</dbReference>
<accession>A0AAW8JNK5</accession>
<evidence type="ECO:0000313" key="1">
    <source>
        <dbReference type="EMBL" id="MDQ9073120.1"/>
    </source>
</evidence>
<dbReference type="Proteomes" id="UP001243195">
    <property type="component" value="Unassembled WGS sequence"/>
</dbReference>
<comment type="caution">
    <text evidence="1">The sequence shown here is derived from an EMBL/GenBank/DDBJ whole genome shotgun (WGS) entry which is preliminary data.</text>
</comment>
<evidence type="ECO:0000313" key="2">
    <source>
        <dbReference type="Proteomes" id="UP001243195"/>
    </source>
</evidence>